<dbReference type="AlphaFoldDB" id="A0A844FE24"/>
<reference evidence="1 2" key="1">
    <citation type="submission" date="2019-08" db="EMBL/GenBank/DDBJ databases">
        <title>In-depth cultivation of the pig gut microbiome towards novel bacterial diversity and tailored functional studies.</title>
        <authorList>
            <person name="Wylensek D."/>
            <person name="Hitch T.C.A."/>
            <person name="Clavel T."/>
        </authorList>
    </citation>
    <scope>NUCLEOTIDE SEQUENCE [LARGE SCALE GENOMIC DNA]</scope>
    <source>
        <strain evidence="1 2">Med78-601-WT-4W-RMD-3</strain>
    </source>
</reference>
<dbReference type="OrthoDB" id="3233899at2"/>
<dbReference type="NCBIfam" id="NF041553">
    <property type="entry name" value="CBO2463_dom"/>
    <property type="match status" value="1"/>
</dbReference>
<gene>
    <name evidence="1" type="ORF">FYJ27_00565</name>
</gene>
<organism evidence="1 2">
    <name type="scientific">Anaerosalibacter bizertensis</name>
    <dbReference type="NCBI Taxonomy" id="932217"/>
    <lineage>
        <taxon>Bacteria</taxon>
        <taxon>Bacillati</taxon>
        <taxon>Bacillota</taxon>
        <taxon>Tissierellia</taxon>
        <taxon>Tissierellales</taxon>
        <taxon>Sporanaerobacteraceae</taxon>
        <taxon>Anaerosalibacter</taxon>
    </lineage>
</organism>
<dbReference type="InterPro" id="IPR048108">
    <property type="entry name" value="CBO2463_dom"/>
</dbReference>
<dbReference type="EMBL" id="VULR01000001">
    <property type="protein sequence ID" value="MSS42230.1"/>
    <property type="molecule type" value="Genomic_DNA"/>
</dbReference>
<sequence>MGKLRYISSERYYEGIIIEVSDGGVVIDFKGRMGQIRLPKRMVISENELKEGQEVGFLLTYPEVIDENINENYIYGKRQLNKRMNRGSKL</sequence>
<protein>
    <submittedName>
        <fullName evidence="1">Uncharacterized protein</fullName>
    </submittedName>
</protein>
<evidence type="ECO:0000313" key="2">
    <source>
        <dbReference type="Proteomes" id="UP000462760"/>
    </source>
</evidence>
<name>A0A844FE24_9FIRM</name>
<evidence type="ECO:0000313" key="1">
    <source>
        <dbReference type="EMBL" id="MSS42230.1"/>
    </source>
</evidence>
<accession>A0A844FE24</accession>
<dbReference type="RefSeq" id="WP_154481518.1">
    <property type="nucleotide sequence ID" value="NZ_JBCLQA010000001.1"/>
</dbReference>
<proteinExistence type="predicted"/>
<comment type="caution">
    <text evidence="1">The sequence shown here is derived from an EMBL/GenBank/DDBJ whole genome shotgun (WGS) entry which is preliminary data.</text>
</comment>
<dbReference type="Proteomes" id="UP000462760">
    <property type="component" value="Unassembled WGS sequence"/>
</dbReference>